<reference evidence="2 3" key="1">
    <citation type="journal article" date="2021" name="Int. J. Syst. Evol. Microbiol.">
        <title>Amazonocrinis nigriterrae gen. nov., sp. nov., Atlanticothrix silvestris gen. nov., sp. nov. and Dendronalium phyllosphericum gen. nov., sp. nov., nostocacean cyanobacteria from Brazilian environments.</title>
        <authorList>
            <person name="Alvarenga D.O."/>
            <person name="Andreote A.P.D."/>
            <person name="Branco L.H.Z."/>
            <person name="Delbaje E."/>
            <person name="Cruz R.B."/>
            <person name="Varani A.M."/>
            <person name="Fiore M.F."/>
        </authorList>
    </citation>
    <scope>NUCLEOTIDE SEQUENCE [LARGE SCALE GENOMIC DNA]</scope>
    <source>
        <strain evidence="2 3">CENA67</strain>
    </source>
</reference>
<proteinExistence type="predicted"/>
<feature type="signal peptide" evidence="1">
    <location>
        <begin position="1"/>
        <end position="28"/>
    </location>
</feature>
<comment type="caution">
    <text evidence="2">The sequence shown here is derived from an EMBL/GenBank/DDBJ whole genome shotgun (WGS) entry which is preliminary data.</text>
</comment>
<dbReference type="EMBL" id="JAECZC010000055">
    <property type="protein sequence ID" value="MBH8565112.1"/>
    <property type="molecule type" value="Genomic_DNA"/>
</dbReference>
<evidence type="ECO:0000313" key="2">
    <source>
        <dbReference type="EMBL" id="MBH8565112.1"/>
    </source>
</evidence>
<accession>A0A8J7HXE6</accession>
<dbReference type="Proteomes" id="UP000632766">
    <property type="component" value="Unassembled WGS sequence"/>
</dbReference>
<dbReference type="InterPro" id="IPR047995">
    <property type="entry name" value="Choice_anch_K"/>
</dbReference>
<feature type="chain" id="PRO_5035213653" evidence="1">
    <location>
        <begin position="29"/>
        <end position="244"/>
    </location>
</feature>
<dbReference type="AlphaFoldDB" id="A0A8J7HXE6"/>
<evidence type="ECO:0000313" key="3">
    <source>
        <dbReference type="Proteomes" id="UP000632766"/>
    </source>
</evidence>
<keyword evidence="1" id="KW-0732">Signal</keyword>
<name>A0A8J7HXE6_9NOST</name>
<dbReference type="NCBIfam" id="NF038131">
    <property type="entry name" value="choice_anch_K"/>
    <property type="match status" value="1"/>
</dbReference>
<dbReference type="NCBIfam" id="TIGR02595">
    <property type="entry name" value="PEP_CTERM"/>
    <property type="match status" value="1"/>
</dbReference>
<gene>
    <name evidence="2" type="ORF">I8748_23505</name>
</gene>
<dbReference type="InterPro" id="IPR013424">
    <property type="entry name" value="Ice-binding_C"/>
</dbReference>
<sequence>MKQNYFASLATATLTTVASLAIANSVQAAPPFTGTSSGTWGTPTPSGSPYVYHGVGTNTFDWGDPDSFGTGPNILSFDGNSFFAGINTPFQVGNLTYFNGTTVIGTTPSSVPLDVLLSFTDPGGLNKSFSFDFNLVSTDNIGTPEENADFVFPPSTFSSTSFNFGGQDYTLQLLGFSKDGGTTIVNQFNVLENARDTAGLYAQITTVPKPVPEPSSLLGLMLLNTGGGVIFLQKKLRFLAKAKA</sequence>
<keyword evidence="3" id="KW-1185">Reference proteome</keyword>
<organism evidence="2 3">
    <name type="scientific">Amazonocrinis nigriterrae CENA67</name>
    <dbReference type="NCBI Taxonomy" id="2794033"/>
    <lineage>
        <taxon>Bacteria</taxon>
        <taxon>Bacillati</taxon>
        <taxon>Cyanobacteriota</taxon>
        <taxon>Cyanophyceae</taxon>
        <taxon>Nostocales</taxon>
        <taxon>Nostocaceae</taxon>
        <taxon>Amazonocrinis</taxon>
        <taxon>Amazonocrinis nigriterrae</taxon>
    </lineage>
</organism>
<evidence type="ECO:0000256" key="1">
    <source>
        <dbReference type="SAM" id="SignalP"/>
    </source>
</evidence>
<protein>
    <submittedName>
        <fullName evidence="2">Choice-of-anchor K domain-containing protein</fullName>
    </submittedName>
</protein>
<dbReference type="RefSeq" id="WP_198126910.1">
    <property type="nucleotide sequence ID" value="NZ_JAECZC010000055.1"/>
</dbReference>